<proteinExistence type="predicted"/>
<accession>S5DRC7</accession>
<reference evidence="1" key="1">
    <citation type="journal article" date="2013" name="J. Gen. Virol.">
        <title>Ultrastructural and genomic characterization of a second banchine polydnavirus confirms the existence of shared features within this ichnovirus lineage.</title>
        <authorList>
            <person name="Djoumad A."/>
            <person name="Stoltz D."/>
            <person name="Beliveau C."/>
            <person name="Boyle B."/>
            <person name="Kuhn L."/>
            <person name="Cusson M."/>
        </authorList>
    </citation>
    <scope>NUCLEOTIDE SEQUENCE</scope>
</reference>
<protein>
    <submittedName>
        <fullName evidence="1">AsIV-cont00116-ORF1</fullName>
    </submittedName>
</protein>
<dbReference type="EMBL" id="KC752322">
    <property type="protein sequence ID" value="AGQ20228.1"/>
    <property type="molecule type" value="Genomic_DNA"/>
</dbReference>
<sequence>MSLRRMNRLVMDINAYNTYLAKFRDRESLDENRREDLVQCQREKAILVEQLKMTVKNISVVPKSVLEIYF</sequence>
<name>S5DRC7_9VIRU</name>
<evidence type="ECO:0000313" key="1">
    <source>
        <dbReference type="EMBL" id="AGQ20228.1"/>
    </source>
</evidence>
<organism evidence="1">
    <name type="scientific">Apophua simplicipes ichnovirus</name>
    <dbReference type="NCBI Taxonomy" id="1329648"/>
    <lineage>
        <taxon>Viruses</taxon>
        <taxon>Viruses incertae sedis</taxon>
        <taxon>Polydnaviriformidae</taxon>
        <taxon>Ichnoviriform</taxon>
    </lineage>
</organism>